<evidence type="ECO:0000259" key="4">
    <source>
        <dbReference type="PROSITE" id="PS01124"/>
    </source>
</evidence>
<protein>
    <submittedName>
        <fullName evidence="5">Helix-turn-helix transcriptional regulator</fullName>
    </submittedName>
</protein>
<dbReference type="PANTHER" id="PTHR43280:SF28">
    <property type="entry name" value="HTH-TYPE TRANSCRIPTIONAL ACTIVATOR RHAS"/>
    <property type="match status" value="1"/>
</dbReference>
<dbReference type="InterPro" id="IPR046532">
    <property type="entry name" value="DUF6597"/>
</dbReference>
<keyword evidence="6" id="KW-1185">Reference proteome</keyword>
<sequence>MPTLLVNNQLSHLSFEKFSPDQRLADWVQCYWKIGASGAQTAQFFDEKLYPDAGASLTIDFSHDTPIVSFTFNRHTLAKTFSNHDSLLSIRFAPTGAYHLLGIALHDLAEESYLLGYDFTPRWYSSLIACVEKMHNSPLTSQLYLLEQWLLNQAISNKLAKSSTLQVIQKLIQHKNSATDISKELGLTRRTLERRLKKEAGVSPGQLQQFYRLKTARALLSNSHASVTDIALQCGYYDHAHFTHSFLNFTFETPQQYRKRKILSILT</sequence>
<dbReference type="Pfam" id="PF20240">
    <property type="entry name" value="DUF6597"/>
    <property type="match status" value="1"/>
</dbReference>
<dbReference type="PROSITE" id="PS01124">
    <property type="entry name" value="HTH_ARAC_FAMILY_2"/>
    <property type="match status" value="1"/>
</dbReference>
<evidence type="ECO:0000313" key="5">
    <source>
        <dbReference type="EMBL" id="MEM5550226.1"/>
    </source>
</evidence>
<gene>
    <name evidence="5" type="ORF">WNY63_05735</name>
</gene>
<dbReference type="PANTHER" id="PTHR43280">
    <property type="entry name" value="ARAC-FAMILY TRANSCRIPTIONAL REGULATOR"/>
    <property type="match status" value="1"/>
</dbReference>
<dbReference type="Proteomes" id="UP001388366">
    <property type="component" value="Unassembled WGS sequence"/>
</dbReference>
<dbReference type="SMART" id="SM00342">
    <property type="entry name" value="HTH_ARAC"/>
    <property type="match status" value="1"/>
</dbReference>
<dbReference type="EMBL" id="JBBMQU010000007">
    <property type="protein sequence ID" value="MEM5550226.1"/>
    <property type="molecule type" value="Genomic_DNA"/>
</dbReference>
<keyword evidence="3" id="KW-0804">Transcription</keyword>
<evidence type="ECO:0000256" key="1">
    <source>
        <dbReference type="ARBA" id="ARBA00023015"/>
    </source>
</evidence>
<comment type="caution">
    <text evidence="5">The sequence shown here is derived from an EMBL/GenBank/DDBJ whole genome shotgun (WGS) entry which is preliminary data.</text>
</comment>
<dbReference type="InterPro" id="IPR009057">
    <property type="entry name" value="Homeodomain-like_sf"/>
</dbReference>
<reference evidence="5 6" key="1">
    <citation type="submission" date="2024-03" db="EMBL/GenBank/DDBJ databases">
        <title>Community enrichment and isolation of bacterial strains for fucoidan degradation.</title>
        <authorList>
            <person name="Sichert A."/>
        </authorList>
    </citation>
    <scope>NUCLEOTIDE SEQUENCE [LARGE SCALE GENOMIC DNA]</scope>
    <source>
        <strain evidence="5 6">AS81</strain>
    </source>
</reference>
<dbReference type="Gene3D" id="1.10.10.60">
    <property type="entry name" value="Homeodomain-like"/>
    <property type="match status" value="1"/>
</dbReference>
<name>A0ABU9TZM9_9GAMM</name>
<feature type="domain" description="HTH araC/xylS-type" evidence="4">
    <location>
        <begin position="162"/>
        <end position="260"/>
    </location>
</feature>
<evidence type="ECO:0000256" key="2">
    <source>
        <dbReference type="ARBA" id="ARBA00023125"/>
    </source>
</evidence>
<dbReference type="Pfam" id="PF12833">
    <property type="entry name" value="HTH_18"/>
    <property type="match status" value="1"/>
</dbReference>
<accession>A0ABU9TZM9</accession>
<proteinExistence type="predicted"/>
<dbReference type="RefSeq" id="WP_170173867.1">
    <property type="nucleotide sequence ID" value="NZ_JBBMQU010000007.1"/>
</dbReference>
<dbReference type="InterPro" id="IPR018060">
    <property type="entry name" value="HTH_AraC"/>
</dbReference>
<evidence type="ECO:0000313" key="6">
    <source>
        <dbReference type="Proteomes" id="UP001388366"/>
    </source>
</evidence>
<keyword evidence="1" id="KW-0805">Transcription regulation</keyword>
<keyword evidence="2" id="KW-0238">DNA-binding</keyword>
<evidence type="ECO:0000256" key="3">
    <source>
        <dbReference type="ARBA" id="ARBA00023163"/>
    </source>
</evidence>
<organism evidence="5 6">
    <name type="scientific">Pseudoalteromonas neustonica</name>
    <dbReference type="NCBI Taxonomy" id="1840331"/>
    <lineage>
        <taxon>Bacteria</taxon>
        <taxon>Pseudomonadati</taxon>
        <taxon>Pseudomonadota</taxon>
        <taxon>Gammaproteobacteria</taxon>
        <taxon>Alteromonadales</taxon>
        <taxon>Pseudoalteromonadaceae</taxon>
        <taxon>Pseudoalteromonas</taxon>
    </lineage>
</organism>
<dbReference type="SUPFAM" id="SSF46689">
    <property type="entry name" value="Homeodomain-like"/>
    <property type="match status" value="1"/>
</dbReference>